<dbReference type="GO" id="GO:0004222">
    <property type="term" value="F:metalloendopeptidase activity"/>
    <property type="evidence" value="ECO:0007669"/>
    <property type="project" value="TreeGrafter"/>
</dbReference>
<dbReference type="Proteomes" id="UP000030013">
    <property type="component" value="Unassembled WGS sequence"/>
</dbReference>
<sequence>AAAAVRPSRGSGTGSTTRPPAAPSSSGPLSAPTTEGWISSEFGMRFHPIDRVWRLHSGRDYAAPCGTPIKAAAAGVVIEAGSRGGYGNRVVVDHGVIGGVHLATTYNHLESIRTRGGSVKRGQVVGYEGSTGNSNGCHLHFEVYEDGEFVDPRNYL</sequence>
<dbReference type="InterPro" id="IPR016047">
    <property type="entry name" value="M23ase_b-sheet_dom"/>
</dbReference>
<accession>A0A0A0JT38</accession>
<dbReference type="SUPFAM" id="SSF51261">
    <property type="entry name" value="Duplicated hybrid motif"/>
    <property type="match status" value="1"/>
</dbReference>
<dbReference type="PANTHER" id="PTHR21666">
    <property type="entry name" value="PEPTIDASE-RELATED"/>
    <property type="match status" value="1"/>
</dbReference>
<feature type="non-terminal residue" evidence="4">
    <location>
        <position position="1"/>
    </location>
</feature>
<dbReference type="Pfam" id="PF01551">
    <property type="entry name" value="Peptidase_M23"/>
    <property type="match status" value="1"/>
</dbReference>
<dbReference type="OrthoDB" id="5496837at2"/>
<keyword evidence="1" id="KW-0732">Signal</keyword>
<evidence type="ECO:0000313" key="5">
    <source>
        <dbReference type="Proteomes" id="UP000030013"/>
    </source>
</evidence>
<name>A0A0A0JT38_9MICO</name>
<dbReference type="PANTHER" id="PTHR21666:SF289">
    <property type="entry name" value="L-ALA--D-GLU ENDOPEPTIDASE"/>
    <property type="match status" value="1"/>
</dbReference>
<gene>
    <name evidence="4" type="ORF">N801_18560</name>
</gene>
<feature type="domain" description="M23ase beta-sheet core" evidence="3">
    <location>
        <begin position="55"/>
        <end position="152"/>
    </location>
</feature>
<evidence type="ECO:0000256" key="1">
    <source>
        <dbReference type="ARBA" id="ARBA00022729"/>
    </source>
</evidence>
<keyword evidence="5" id="KW-1185">Reference proteome</keyword>
<dbReference type="eggNOG" id="COG0739">
    <property type="taxonomic scope" value="Bacteria"/>
</dbReference>
<reference evidence="4 5" key="1">
    <citation type="submission" date="2013-08" db="EMBL/GenBank/DDBJ databases">
        <title>The genome sequence of Knoellia aerolata.</title>
        <authorList>
            <person name="Zhu W."/>
            <person name="Wang G."/>
        </authorList>
    </citation>
    <scope>NUCLEOTIDE SEQUENCE [LARGE SCALE GENOMIC DNA]</scope>
    <source>
        <strain evidence="4 5">DSM 18566</strain>
    </source>
</reference>
<proteinExistence type="predicted"/>
<feature type="region of interest" description="Disordered" evidence="2">
    <location>
        <begin position="1"/>
        <end position="34"/>
    </location>
</feature>
<evidence type="ECO:0000313" key="4">
    <source>
        <dbReference type="EMBL" id="KGN39854.1"/>
    </source>
</evidence>
<protein>
    <recommendedName>
        <fullName evidence="3">M23ase beta-sheet core domain-containing protein</fullName>
    </recommendedName>
</protein>
<organism evidence="4 5">
    <name type="scientific">Knoellia aerolata DSM 18566</name>
    <dbReference type="NCBI Taxonomy" id="1385519"/>
    <lineage>
        <taxon>Bacteria</taxon>
        <taxon>Bacillati</taxon>
        <taxon>Actinomycetota</taxon>
        <taxon>Actinomycetes</taxon>
        <taxon>Micrococcales</taxon>
        <taxon>Intrasporangiaceae</taxon>
        <taxon>Knoellia</taxon>
    </lineage>
</organism>
<comment type="caution">
    <text evidence="4">The sequence shown here is derived from an EMBL/GenBank/DDBJ whole genome shotgun (WGS) entry which is preliminary data.</text>
</comment>
<dbReference type="EMBL" id="AVPL01000066">
    <property type="protein sequence ID" value="KGN39854.1"/>
    <property type="molecule type" value="Genomic_DNA"/>
</dbReference>
<feature type="compositionally biased region" description="Low complexity" evidence="2">
    <location>
        <begin position="14"/>
        <end position="34"/>
    </location>
</feature>
<dbReference type="RefSeq" id="WP_156996842.1">
    <property type="nucleotide sequence ID" value="NZ_AVPL01000066.1"/>
</dbReference>
<dbReference type="AlphaFoldDB" id="A0A0A0JT38"/>
<dbReference type="InterPro" id="IPR050570">
    <property type="entry name" value="Cell_wall_metabolism_enzyme"/>
</dbReference>
<dbReference type="InterPro" id="IPR011055">
    <property type="entry name" value="Dup_hybrid_motif"/>
</dbReference>
<evidence type="ECO:0000259" key="3">
    <source>
        <dbReference type="Pfam" id="PF01551"/>
    </source>
</evidence>
<dbReference type="CDD" id="cd12797">
    <property type="entry name" value="M23_peptidase"/>
    <property type="match status" value="1"/>
</dbReference>
<dbReference type="Gene3D" id="2.70.70.10">
    <property type="entry name" value="Glucose Permease (Domain IIA)"/>
    <property type="match status" value="1"/>
</dbReference>
<evidence type="ECO:0000256" key="2">
    <source>
        <dbReference type="SAM" id="MobiDB-lite"/>
    </source>
</evidence>